<evidence type="ECO:0000259" key="13">
    <source>
        <dbReference type="Pfam" id="PF07715"/>
    </source>
</evidence>
<keyword evidence="5 9" id="KW-0798">TonB box</keyword>
<organism evidence="14 15">
    <name type="scientific">Steroidobacter flavus</name>
    <dbReference type="NCBI Taxonomy" id="1842136"/>
    <lineage>
        <taxon>Bacteria</taxon>
        <taxon>Pseudomonadati</taxon>
        <taxon>Pseudomonadota</taxon>
        <taxon>Gammaproteobacteria</taxon>
        <taxon>Steroidobacterales</taxon>
        <taxon>Steroidobacteraceae</taxon>
        <taxon>Steroidobacter</taxon>
    </lineage>
</organism>
<evidence type="ECO:0000313" key="15">
    <source>
        <dbReference type="Proteomes" id="UP001595904"/>
    </source>
</evidence>
<dbReference type="PANTHER" id="PTHR47234:SF2">
    <property type="entry name" value="TONB-DEPENDENT RECEPTOR"/>
    <property type="match status" value="1"/>
</dbReference>
<comment type="subcellular location">
    <subcellularLocation>
        <location evidence="1 8">Cell outer membrane</location>
        <topology evidence="1 8">Multi-pass membrane protein</topology>
    </subcellularLocation>
</comment>
<name>A0ABV8T4C6_9GAMM</name>
<keyword evidence="15" id="KW-1185">Reference proteome</keyword>
<dbReference type="RefSeq" id="WP_380606274.1">
    <property type="nucleotide sequence ID" value="NZ_JBHSDU010000015.1"/>
</dbReference>
<gene>
    <name evidence="14" type="ORF">ACFPN2_37375</name>
</gene>
<feature type="chain" id="PRO_5046989015" evidence="11">
    <location>
        <begin position="29"/>
        <end position="945"/>
    </location>
</feature>
<evidence type="ECO:0000256" key="4">
    <source>
        <dbReference type="ARBA" id="ARBA00022692"/>
    </source>
</evidence>
<feature type="domain" description="TonB-dependent receptor-like beta-barrel" evidence="12">
    <location>
        <begin position="364"/>
        <end position="907"/>
    </location>
</feature>
<evidence type="ECO:0000256" key="9">
    <source>
        <dbReference type="RuleBase" id="RU003357"/>
    </source>
</evidence>
<evidence type="ECO:0000256" key="6">
    <source>
        <dbReference type="ARBA" id="ARBA00023136"/>
    </source>
</evidence>
<dbReference type="Pfam" id="PF07715">
    <property type="entry name" value="Plug"/>
    <property type="match status" value="1"/>
</dbReference>
<dbReference type="Gene3D" id="2.170.130.10">
    <property type="entry name" value="TonB-dependent receptor, plug domain"/>
    <property type="match status" value="1"/>
</dbReference>
<sequence>MTSNYLRRAISCALWTSPIVLVTSLVVAQEQVQEKAGGPLEEVIVTGSAIRRVEAEASLPVQVLDSQAIARTGAASVVDLMQRLPTIQGATVESDAVGAATFGFSGVSVHNIGENRTLVLLNGRRMAQFGGQTLTGFAAAVDLNSIPVSAIQRVEILTSGASALYGSDAVAGVVNFITKDKTMDRDVSARYYAPEDGAQERGVSLSAGIGNYENDGWNLFVALAGDKRNELNSRDRDFAKSAIVNFDYGGQRWTFFNGSPRNIPANAVATTGNLAGETVSLGYLSTGSCPEGSAPVGSACYYDYVRNIQLYPERERKNATASLNVKLGEAQNLFMDALWSEANSLSKIAPVPGELGIEVGSALYNQYLAGVTDDEGNPLFGAADEDGDGVTDPIVAPYRTFDLGQRINDDDAKFYHVALGLEGDLAGWNYDFALTQSESNVRGHIAGYPGALAFDRALESGAINPFVGPGQQTEAGLAALNAINYRGYWDGGTSRMQTAELRASRALFDLPNGKPVMFAAGLSHYREKFQSKPSEFAQANLDDPVTGTPAADGPGTGDQRFGDAAASIPYGADRKVNGVFTEISLQPLEWLELTGAGRYDDYSDVGSTTNYKASFRITPAQQFLIRGSYGTGFHAPTVPQLNASLQNYGVTANPYDCTPDLASIAARLGAICRPPQTQYDVFAGGNPDLTPEESRQAMLGMVFEFSREMSAGLDYWWVAIKDAFGQIEETEAFANPTRYPDAWTTFTDIGTGTTYLAYNQTNINTGKEFYSGIDFNADASWQLPFGKLRTQLVATYMLRDEEQLTKDGPYYRNIGNYSTPLDEVTFRWVGRLLATLDHGPFSHTFTMNYKSGYLDVETTVDGIDADGNFNGETADVRLDVDDYFTLDWQSSWQVTDWVRVTVGALNLFNQDPPLSLTAHNFQIGYDARYYDPRGRVLFGQVSFKF</sequence>
<dbReference type="Proteomes" id="UP001595904">
    <property type="component" value="Unassembled WGS sequence"/>
</dbReference>
<evidence type="ECO:0000256" key="5">
    <source>
        <dbReference type="ARBA" id="ARBA00023077"/>
    </source>
</evidence>
<evidence type="ECO:0000259" key="12">
    <source>
        <dbReference type="Pfam" id="PF00593"/>
    </source>
</evidence>
<evidence type="ECO:0000256" key="11">
    <source>
        <dbReference type="SAM" id="SignalP"/>
    </source>
</evidence>
<keyword evidence="7 8" id="KW-0998">Cell outer membrane</keyword>
<dbReference type="InterPro" id="IPR036942">
    <property type="entry name" value="Beta-barrel_TonB_sf"/>
</dbReference>
<dbReference type="Pfam" id="PF00593">
    <property type="entry name" value="TonB_dep_Rec_b-barrel"/>
    <property type="match status" value="1"/>
</dbReference>
<keyword evidence="3 8" id="KW-1134">Transmembrane beta strand</keyword>
<feature type="region of interest" description="Disordered" evidence="10">
    <location>
        <begin position="539"/>
        <end position="561"/>
    </location>
</feature>
<keyword evidence="2 8" id="KW-0813">Transport</keyword>
<reference evidence="15" key="1">
    <citation type="journal article" date="2019" name="Int. J. Syst. Evol. Microbiol.">
        <title>The Global Catalogue of Microorganisms (GCM) 10K type strain sequencing project: providing services to taxonomists for standard genome sequencing and annotation.</title>
        <authorList>
            <consortium name="The Broad Institute Genomics Platform"/>
            <consortium name="The Broad Institute Genome Sequencing Center for Infectious Disease"/>
            <person name="Wu L."/>
            <person name="Ma J."/>
        </authorList>
    </citation>
    <scope>NUCLEOTIDE SEQUENCE [LARGE SCALE GENOMIC DNA]</scope>
    <source>
        <strain evidence="15">CGMCC 1.10759</strain>
    </source>
</reference>
<keyword evidence="6 8" id="KW-0472">Membrane</keyword>
<keyword evidence="4 8" id="KW-0812">Transmembrane</keyword>
<keyword evidence="14" id="KW-0675">Receptor</keyword>
<evidence type="ECO:0000256" key="3">
    <source>
        <dbReference type="ARBA" id="ARBA00022452"/>
    </source>
</evidence>
<protein>
    <submittedName>
        <fullName evidence="14">TonB-dependent receptor plug domain-containing protein</fullName>
    </submittedName>
</protein>
<comment type="caution">
    <text evidence="14">The sequence shown here is derived from an EMBL/GenBank/DDBJ whole genome shotgun (WGS) entry which is preliminary data.</text>
</comment>
<accession>A0ABV8T4C6</accession>
<dbReference type="InterPro" id="IPR012910">
    <property type="entry name" value="Plug_dom"/>
</dbReference>
<evidence type="ECO:0000313" key="14">
    <source>
        <dbReference type="EMBL" id="MFC4314796.1"/>
    </source>
</evidence>
<evidence type="ECO:0000256" key="10">
    <source>
        <dbReference type="SAM" id="MobiDB-lite"/>
    </source>
</evidence>
<dbReference type="InterPro" id="IPR037066">
    <property type="entry name" value="Plug_dom_sf"/>
</dbReference>
<evidence type="ECO:0000256" key="8">
    <source>
        <dbReference type="PROSITE-ProRule" id="PRU01360"/>
    </source>
</evidence>
<evidence type="ECO:0000256" key="1">
    <source>
        <dbReference type="ARBA" id="ARBA00004571"/>
    </source>
</evidence>
<dbReference type="InterPro" id="IPR000531">
    <property type="entry name" value="Beta-barrel_TonB"/>
</dbReference>
<feature type="signal peptide" evidence="11">
    <location>
        <begin position="1"/>
        <end position="28"/>
    </location>
</feature>
<dbReference type="PROSITE" id="PS52016">
    <property type="entry name" value="TONB_DEPENDENT_REC_3"/>
    <property type="match status" value="1"/>
</dbReference>
<keyword evidence="11" id="KW-0732">Signal</keyword>
<evidence type="ECO:0000256" key="2">
    <source>
        <dbReference type="ARBA" id="ARBA00022448"/>
    </source>
</evidence>
<proteinExistence type="inferred from homology"/>
<dbReference type="PANTHER" id="PTHR47234">
    <property type="match status" value="1"/>
</dbReference>
<dbReference type="Gene3D" id="2.40.170.20">
    <property type="entry name" value="TonB-dependent receptor, beta-barrel domain"/>
    <property type="match status" value="1"/>
</dbReference>
<dbReference type="InterPro" id="IPR039426">
    <property type="entry name" value="TonB-dep_rcpt-like"/>
</dbReference>
<comment type="similarity">
    <text evidence="8 9">Belongs to the TonB-dependent receptor family.</text>
</comment>
<evidence type="ECO:0000256" key="7">
    <source>
        <dbReference type="ARBA" id="ARBA00023237"/>
    </source>
</evidence>
<dbReference type="SUPFAM" id="SSF56935">
    <property type="entry name" value="Porins"/>
    <property type="match status" value="1"/>
</dbReference>
<dbReference type="EMBL" id="JBHSDU010000015">
    <property type="protein sequence ID" value="MFC4314796.1"/>
    <property type="molecule type" value="Genomic_DNA"/>
</dbReference>
<feature type="domain" description="TonB-dependent receptor plug" evidence="13">
    <location>
        <begin position="56"/>
        <end position="173"/>
    </location>
</feature>